<keyword evidence="3" id="KW-1185">Reference proteome</keyword>
<dbReference type="EMBL" id="PQXI01000155">
    <property type="protein sequence ID" value="TGO22772.1"/>
    <property type="molecule type" value="Genomic_DNA"/>
</dbReference>
<dbReference type="AlphaFoldDB" id="A0A4Z1FJ07"/>
<name>A0A4Z1FJ07_9HELO</name>
<feature type="region of interest" description="Disordered" evidence="1">
    <location>
        <begin position="669"/>
        <end position="712"/>
    </location>
</feature>
<dbReference type="Proteomes" id="UP000297910">
    <property type="component" value="Unassembled WGS sequence"/>
</dbReference>
<protein>
    <submittedName>
        <fullName evidence="2">Uncharacterized protein</fullName>
    </submittedName>
</protein>
<dbReference type="PANTHER" id="PTHR40788">
    <property type="entry name" value="CLR5 DOMAIN-CONTAINING PROTEIN-RELATED"/>
    <property type="match status" value="1"/>
</dbReference>
<evidence type="ECO:0000313" key="2">
    <source>
        <dbReference type="EMBL" id="TGO22772.1"/>
    </source>
</evidence>
<reference evidence="2 3" key="1">
    <citation type="submission" date="2017-12" db="EMBL/GenBank/DDBJ databases">
        <title>Comparative genomics of Botrytis spp.</title>
        <authorList>
            <person name="Valero-Jimenez C.A."/>
            <person name="Tapia P."/>
            <person name="Veloso J."/>
            <person name="Silva-Moreno E."/>
            <person name="Staats M."/>
            <person name="Valdes J.H."/>
            <person name="Van Kan J.A.L."/>
        </authorList>
    </citation>
    <scope>NUCLEOTIDE SEQUENCE [LARGE SCALE GENOMIC DNA]</scope>
    <source>
        <strain evidence="2 3">Bp0003</strain>
    </source>
</reference>
<evidence type="ECO:0000313" key="3">
    <source>
        <dbReference type="Proteomes" id="UP000297910"/>
    </source>
</evidence>
<evidence type="ECO:0000256" key="1">
    <source>
        <dbReference type="SAM" id="MobiDB-lite"/>
    </source>
</evidence>
<gene>
    <name evidence="2" type="ORF">BPAE_0155g00100</name>
</gene>
<comment type="caution">
    <text evidence="2">The sequence shown here is derived from an EMBL/GenBank/DDBJ whole genome shotgun (WGS) entry which is preliminary data.</text>
</comment>
<dbReference type="PANTHER" id="PTHR40788:SF2">
    <property type="entry name" value="CLR5 DOMAIN-CONTAINING PROTEIN"/>
    <property type="match status" value="1"/>
</dbReference>
<proteinExistence type="predicted"/>
<sequence>MEIYKPVSYNMRHGNPNNSDEEPYATRMARMFAKIDLQRPVTLKGDGIAAAILNAEALTKNRALLQKILGAYEPIIRKRWPKKSKVKRAQLLQEVYPEIPKQHAPDFDKLRARWNGAPLNSNGYQKFSETPYINLEDLTQGMFLPLFLNSRSRYSPHLFVHVDLYAMHFGLNMWEIPEPKIYDGLTPWKRAVVFKNPDSGKYVEFLESKERSDDAYASGLGFPPGKAMVVLRAQVFTYQFLVKCCSAILHDIPTLLDDNHEFNIVPEPEHIALSSSQRLSTVFSAIESLYRSPSQIDFQRIEDLLEARRAAAEDHLWSLREDPSYFAEMLEARGQRYCYTSEEDSKGFAVVNILEYACISLLLWNNLRDDFRHWRNLERKYSAEIASDRQLPSEYESAFVCFWDNLDRASEYLRMDHLRGEILFSKAFQASIVRDILLDYSVTIRGNVKAGAQDKLFFILYELSQNEAILYCSLPDLFDELERHLLANPSEKDRITTLGLSILSDIGIVASISRDLYLYQPWASTVNQKLKADDGTIKAITESKWKRTMDVFENLENQAVDELTKLIESPNCFHYPAERRQNAANNHRMRQAEKLLDKVWDHLNQAYLEASKETTLTRALRDLISSKRRLIRTPEWVETAPKVKQSLKQHTLIDDELVSSFQHVRIEEEKSNQSLELGDRTTKAKAKSKSRKAGLSQESAPLTEEVPETEEAEAPREVIKVNKKTYRVFTALFYTPSEKDPPGEISWQEFLQAMAAGGLNSEALYGSIWHFTPQEQHADKLKRGIQFHQPHPGKLSLRTARFFGRRLNRAFGWDIRLFSLEGFYMLGEWIVHHGVYLHSRGSSGIE</sequence>
<feature type="compositionally biased region" description="Basic residues" evidence="1">
    <location>
        <begin position="683"/>
        <end position="692"/>
    </location>
</feature>
<feature type="compositionally biased region" description="Basic and acidic residues" evidence="1">
    <location>
        <begin position="669"/>
        <end position="682"/>
    </location>
</feature>
<accession>A0A4Z1FJ07</accession>
<organism evidence="2 3">
    <name type="scientific">Botrytis paeoniae</name>
    <dbReference type="NCBI Taxonomy" id="278948"/>
    <lineage>
        <taxon>Eukaryota</taxon>
        <taxon>Fungi</taxon>
        <taxon>Dikarya</taxon>
        <taxon>Ascomycota</taxon>
        <taxon>Pezizomycotina</taxon>
        <taxon>Leotiomycetes</taxon>
        <taxon>Helotiales</taxon>
        <taxon>Sclerotiniaceae</taxon>
        <taxon>Botrytis</taxon>
    </lineage>
</organism>